<dbReference type="EMBL" id="JADBEJ010000004">
    <property type="protein sequence ID" value="MBE1575912.1"/>
    <property type="molecule type" value="Genomic_DNA"/>
</dbReference>
<feature type="region of interest" description="Disordered" evidence="1">
    <location>
        <begin position="77"/>
        <end position="124"/>
    </location>
</feature>
<evidence type="ECO:0000256" key="2">
    <source>
        <dbReference type="SAM" id="SignalP"/>
    </source>
</evidence>
<name>A0ABR9L6B4_9PSEU</name>
<gene>
    <name evidence="3" type="ORF">H4W30_002959</name>
</gene>
<proteinExistence type="predicted"/>
<feature type="chain" id="PRO_5046462649" evidence="2">
    <location>
        <begin position="22"/>
        <end position="124"/>
    </location>
</feature>
<dbReference type="RefSeq" id="WP_225949331.1">
    <property type="nucleotide sequence ID" value="NZ_JADBEJ010000004.1"/>
</dbReference>
<accession>A0ABR9L6B4</accession>
<comment type="caution">
    <text evidence="3">The sequence shown here is derived from an EMBL/GenBank/DDBJ whole genome shotgun (WGS) entry which is preliminary data.</text>
</comment>
<dbReference type="Proteomes" id="UP000656548">
    <property type="component" value="Unassembled WGS sequence"/>
</dbReference>
<organism evidence="3 4">
    <name type="scientific">Amycolatopsis roodepoortensis</name>
    <dbReference type="NCBI Taxonomy" id="700274"/>
    <lineage>
        <taxon>Bacteria</taxon>
        <taxon>Bacillati</taxon>
        <taxon>Actinomycetota</taxon>
        <taxon>Actinomycetes</taxon>
        <taxon>Pseudonocardiales</taxon>
        <taxon>Pseudonocardiaceae</taxon>
        <taxon>Amycolatopsis</taxon>
    </lineage>
</organism>
<evidence type="ECO:0000313" key="3">
    <source>
        <dbReference type="EMBL" id="MBE1575912.1"/>
    </source>
</evidence>
<evidence type="ECO:0000256" key="1">
    <source>
        <dbReference type="SAM" id="MobiDB-lite"/>
    </source>
</evidence>
<sequence>MRRIAALGAALAIPFGLAVPAAEGEQAACTAPVANVSGVGQAEGTSAEYTTLVFIVSLTDGGCAPQGTVEYRTIEGNGSPVDPACGHADLGRKGGRANGRGQGPRRFPGGERRNVIRSEPGSAA</sequence>
<protein>
    <submittedName>
        <fullName evidence="3">Uncharacterized protein</fullName>
    </submittedName>
</protein>
<feature type="signal peptide" evidence="2">
    <location>
        <begin position="1"/>
        <end position="21"/>
    </location>
</feature>
<reference evidence="3 4" key="1">
    <citation type="submission" date="2020-10" db="EMBL/GenBank/DDBJ databases">
        <title>Sequencing the genomes of 1000 actinobacteria strains.</title>
        <authorList>
            <person name="Klenk H.-P."/>
        </authorList>
    </citation>
    <scope>NUCLEOTIDE SEQUENCE [LARGE SCALE GENOMIC DNA]</scope>
    <source>
        <strain evidence="3 4">DSM 46661</strain>
    </source>
</reference>
<evidence type="ECO:0000313" key="4">
    <source>
        <dbReference type="Proteomes" id="UP000656548"/>
    </source>
</evidence>
<keyword evidence="2" id="KW-0732">Signal</keyword>
<keyword evidence="4" id="KW-1185">Reference proteome</keyword>